<evidence type="ECO:0000259" key="3">
    <source>
        <dbReference type="Pfam" id="PF00501"/>
    </source>
</evidence>
<keyword evidence="6" id="KW-1185">Reference proteome</keyword>
<dbReference type="EMBL" id="QIBZ01000007">
    <property type="protein sequence ID" value="RNM35108.1"/>
    <property type="molecule type" value="Genomic_DNA"/>
</dbReference>
<dbReference type="GO" id="GO:0031956">
    <property type="term" value="F:medium-chain fatty acid-CoA ligase activity"/>
    <property type="evidence" value="ECO:0007669"/>
    <property type="project" value="TreeGrafter"/>
</dbReference>
<reference evidence="6" key="1">
    <citation type="submission" date="2018-05" db="EMBL/GenBank/DDBJ databases">
        <title>Genome Sequencing of selected type strains of the family Eggerthellaceae.</title>
        <authorList>
            <person name="Danylec N."/>
            <person name="Stoll D.A."/>
            <person name="Doetsch A."/>
            <person name="Huch M."/>
        </authorList>
    </citation>
    <scope>NUCLEOTIDE SEQUENCE [LARGE SCALE GENOMIC DNA]</scope>
    <source>
        <strain evidence="6">DSM 22006</strain>
    </source>
</reference>
<feature type="domain" description="AMP-binding enzyme C-terminal" evidence="4">
    <location>
        <begin position="439"/>
        <end position="514"/>
    </location>
</feature>
<evidence type="ECO:0000259" key="4">
    <source>
        <dbReference type="Pfam" id="PF13193"/>
    </source>
</evidence>
<comment type="similarity">
    <text evidence="1">Belongs to the ATP-dependent AMP-binding enzyme family.</text>
</comment>
<organism evidence="5 6">
    <name type="scientific">Slackia isoflavoniconvertens</name>
    <dbReference type="NCBI Taxonomy" id="572010"/>
    <lineage>
        <taxon>Bacteria</taxon>
        <taxon>Bacillati</taxon>
        <taxon>Actinomycetota</taxon>
        <taxon>Coriobacteriia</taxon>
        <taxon>Eggerthellales</taxon>
        <taxon>Eggerthellaceae</taxon>
        <taxon>Slackia</taxon>
    </lineage>
</organism>
<comment type="caution">
    <text evidence="5">The sequence shown here is derived from an EMBL/GenBank/DDBJ whole genome shotgun (WGS) entry which is preliminary data.</text>
</comment>
<dbReference type="PANTHER" id="PTHR43201:SF5">
    <property type="entry name" value="MEDIUM-CHAIN ACYL-COA LIGASE ACSF2, MITOCHONDRIAL"/>
    <property type="match status" value="1"/>
</dbReference>
<feature type="domain" description="AMP-dependent synthetase/ligase" evidence="3">
    <location>
        <begin position="24"/>
        <end position="388"/>
    </location>
</feature>
<dbReference type="AlphaFoldDB" id="A0A3N0IDT8"/>
<name>A0A3N0IDT8_9ACTN</name>
<evidence type="ECO:0000313" key="6">
    <source>
        <dbReference type="Proteomes" id="UP000271472"/>
    </source>
</evidence>
<evidence type="ECO:0000256" key="2">
    <source>
        <dbReference type="ARBA" id="ARBA00022598"/>
    </source>
</evidence>
<dbReference type="InterPro" id="IPR025110">
    <property type="entry name" value="AMP-bd_C"/>
</dbReference>
<dbReference type="InterPro" id="IPR042099">
    <property type="entry name" value="ANL_N_sf"/>
</dbReference>
<sequence>MGRNEGAKVSGATTYGNIIEPFLENVEKRPQRVACVCGEITQTYEQLDTLACKIARAFRNRGVETGDKVAYLMENSVELIAVYLAIQRIGAVAVPLNYRLIPREIAYLTNAVDAKLLVFAKKFEEKVVESRRDFNPELDLLAVGASTPFAPRLFDLSAPAEPDLELFRDEGALSRVQFTGGSTGLPKGACRTHGQDLAEIRVILRSNAMLEMDHPVVLIQCPLEHHGGHSWFMCALSAGATIVICGKFDAHAVLDQIDEHGVTHMILLPPTTYVRLVRDGGVSSHDLSTVRIVQSAAGAMTPEIVRAIYGAFPNAEINYGWGQSESGSGITMRLTREMLEEDSPLLDALGKPMDEMEIRIVDDEGDDVAPGEPGEALVKSPAVMSGYYGQPEITANTITPDGWLHTGDVMRVDENGYYYLCARKKDMIKSGGENVFINEVQTAILRNPDVADCVVFGTSDPVMGEAVAAVVQPVKGKTLTAQDVQEACKAYIASYKKPRYVLFVDNLGRDDAGKIRMKNVVAYFDAHVEK</sequence>
<dbReference type="PROSITE" id="PS00455">
    <property type="entry name" value="AMP_BINDING"/>
    <property type="match status" value="1"/>
</dbReference>
<accession>A0A3N0IDT8</accession>
<dbReference type="Pfam" id="PF00501">
    <property type="entry name" value="AMP-binding"/>
    <property type="match status" value="1"/>
</dbReference>
<dbReference type="Pfam" id="PF13193">
    <property type="entry name" value="AMP-binding_C"/>
    <property type="match status" value="1"/>
</dbReference>
<dbReference type="Gene3D" id="3.30.300.30">
    <property type="match status" value="1"/>
</dbReference>
<dbReference type="GO" id="GO:0006631">
    <property type="term" value="P:fatty acid metabolic process"/>
    <property type="evidence" value="ECO:0007669"/>
    <property type="project" value="TreeGrafter"/>
</dbReference>
<dbReference type="PANTHER" id="PTHR43201">
    <property type="entry name" value="ACYL-COA SYNTHETASE"/>
    <property type="match status" value="1"/>
</dbReference>
<dbReference type="SUPFAM" id="SSF56801">
    <property type="entry name" value="Acetyl-CoA synthetase-like"/>
    <property type="match status" value="1"/>
</dbReference>
<dbReference type="InterPro" id="IPR000873">
    <property type="entry name" value="AMP-dep_synth/lig_dom"/>
</dbReference>
<dbReference type="InterPro" id="IPR020845">
    <property type="entry name" value="AMP-binding_CS"/>
</dbReference>
<dbReference type="Gene3D" id="3.40.50.12780">
    <property type="entry name" value="N-terminal domain of ligase-like"/>
    <property type="match status" value="1"/>
</dbReference>
<evidence type="ECO:0000256" key="1">
    <source>
        <dbReference type="ARBA" id="ARBA00006432"/>
    </source>
</evidence>
<dbReference type="Proteomes" id="UP000271472">
    <property type="component" value="Unassembled WGS sequence"/>
</dbReference>
<keyword evidence="2" id="KW-0436">Ligase</keyword>
<gene>
    <name evidence="5" type="ORF">DMP05_05190</name>
</gene>
<protein>
    <submittedName>
        <fullName evidence="5">AMP-binding protein</fullName>
    </submittedName>
</protein>
<dbReference type="InterPro" id="IPR045851">
    <property type="entry name" value="AMP-bd_C_sf"/>
</dbReference>
<proteinExistence type="inferred from homology"/>
<evidence type="ECO:0000313" key="5">
    <source>
        <dbReference type="EMBL" id="RNM35108.1"/>
    </source>
</evidence>